<dbReference type="EMBL" id="AP025739">
    <property type="protein sequence ID" value="BDI29689.1"/>
    <property type="molecule type" value="Genomic_DNA"/>
</dbReference>
<dbReference type="RefSeq" id="WP_119324212.1">
    <property type="nucleotide sequence ID" value="NZ_AP025739.1"/>
</dbReference>
<proteinExistence type="predicted"/>
<dbReference type="Proteomes" id="UP000287394">
    <property type="component" value="Chromosome"/>
</dbReference>
<evidence type="ECO:0000313" key="1">
    <source>
        <dbReference type="EMBL" id="BDI29689.1"/>
    </source>
</evidence>
<gene>
    <name evidence="1" type="ORF">CCAX7_17400</name>
</gene>
<organism evidence="1 2">
    <name type="scientific">Capsulimonas corticalis</name>
    <dbReference type="NCBI Taxonomy" id="2219043"/>
    <lineage>
        <taxon>Bacteria</taxon>
        <taxon>Bacillati</taxon>
        <taxon>Armatimonadota</taxon>
        <taxon>Armatimonadia</taxon>
        <taxon>Capsulimonadales</taxon>
        <taxon>Capsulimonadaceae</taxon>
        <taxon>Capsulimonas</taxon>
    </lineage>
</organism>
<reference evidence="1 2" key="1">
    <citation type="journal article" date="2019" name="Int. J. Syst. Evol. Microbiol.">
        <title>Capsulimonas corticalis gen. nov., sp. nov., an aerobic capsulated bacterium, of a novel bacterial order, Capsulimonadales ord. nov., of the class Armatimonadia of the phylum Armatimonadetes.</title>
        <authorList>
            <person name="Li J."/>
            <person name="Kudo C."/>
            <person name="Tonouchi A."/>
        </authorList>
    </citation>
    <scope>NUCLEOTIDE SEQUENCE [LARGE SCALE GENOMIC DNA]</scope>
    <source>
        <strain evidence="1 2">AX-7</strain>
    </source>
</reference>
<name>A0A402D416_9BACT</name>
<accession>A0A402D416</accession>
<dbReference type="KEGG" id="ccot:CCAX7_17400"/>
<evidence type="ECO:0000313" key="2">
    <source>
        <dbReference type="Proteomes" id="UP000287394"/>
    </source>
</evidence>
<dbReference type="AlphaFoldDB" id="A0A402D416"/>
<protein>
    <submittedName>
        <fullName evidence="1">Uncharacterized protein</fullName>
    </submittedName>
</protein>
<keyword evidence="2" id="KW-1185">Reference proteome</keyword>
<sequence length="70" mass="7070">MSLMLLDHSSGSIPVLDLSPSGMLLGALLVLAVAALTVAAANALTRKSPAAGASRPGDPNDDVWPPPPKR</sequence>